<feature type="transmembrane region" description="Helical" evidence="1">
    <location>
        <begin position="6"/>
        <end position="24"/>
    </location>
</feature>
<name>A0A8S5NUX2_9CAUD</name>
<evidence type="ECO:0000313" key="2">
    <source>
        <dbReference type="EMBL" id="DAD98215.1"/>
    </source>
</evidence>
<organism evidence="2">
    <name type="scientific">Siphoviridae sp. ctiPM17</name>
    <dbReference type="NCBI Taxonomy" id="2825623"/>
    <lineage>
        <taxon>Viruses</taxon>
        <taxon>Duplodnaviria</taxon>
        <taxon>Heunggongvirae</taxon>
        <taxon>Uroviricota</taxon>
        <taxon>Caudoviricetes</taxon>
    </lineage>
</organism>
<keyword evidence="1" id="KW-0472">Membrane</keyword>
<keyword evidence="1" id="KW-1133">Transmembrane helix</keyword>
<keyword evidence="1" id="KW-0812">Transmembrane</keyword>
<dbReference type="EMBL" id="BK015256">
    <property type="protein sequence ID" value="DAD98215.1"/>
    <property type="molecule type" value="Genomic_DNA"/>
</dbReference>
<proteinExistence type="predicted"/>
<accession>A0A8S5NUX2</accession>
<reference evidence="2" key="1">
    <citation type="journal article" date="2021" name="Proc. Natl. Acad. Sci. U.S.A.">
        <title>A Catalog of Tens of Thousands of Viruses from Human Metagenomes Reveals Hidden Associations with Chronic Diseases.</title>
        <authorList>
            <person name="Tisza M.J."/>
            <person name="Buck C.B."/>
        </authorList>
    </citation>
    <scope>NUCLEOTIDE SEQUENCE</scope>
    <source>
        <strain evidence="2">CtiPM17</strain>
    </source>
</reference>
<evidence type="ECO:0000256" key="1">
    <source>
        <dbReference type="SAM" id="Phobius"/>
    </source>
</evidence>
<sequence>MHSFTFPAAYVEAIGMLFVYGWRLPPLRFFSLKFLFINVLNR</sequence>
<protein>
    <submittedName>
        <fullName evidence="2">Uncharacterized protein</fullName>
    </submittedName>
</protein>